<dbReference type="Gene3D" id="3.80.10.10">
    <property type="entry name" value="Ribonuclease Inhibitor"/>
    <property type="match status" value="1"/>
</dbReference>
<keyword evidence="4" id="KW-1185">Reference proteome</keyword>
<dbReference type="AlphaFoldDB" id="A0A4S4D588"/>
<protein>
    <recommendedName>
        <fullName evidence="2">Disease resistance R13L4/SHOC-2-like LRR domain-containing protein</fullName>
    </recommendedName>
</protein>
<name>A0A4S4D588_CAMSN</name>
<dbReference type="InterPro" id="IPR055414">
    <property type="entry name" value="LRR_R13L4/SHOC2-like"/>
</dbReference>
<dbReference type="PANTHER" id="PTHR47186:SF57">
    <property type="entry name" value="OS02G0478300 PROTEIN"/>
    <property type="match status" value="1"/>
</dbReference>
<evidence type="ECO:0000256" key="1">
    <source>
        <dbReference type="ARBA" id="ARBA00022737"/>
    </source>
</evidence>
<feature type="domain" description="Disease resistance R13L4/SHOC-2-like LRR" evidence="2">
    <location>
        <begin position="18"/>
        <end position="189"/>
    </location>
</feature>
<organism evidence="3 4">
    <name type="scientific">Camellia sinensis var. sinensis</name>
    <name type="common">China tea</name>
    <dbReference type="NCBI Taxonomy" id="542762"/>
    <lineage>
        <taxon>Eukaryota</taxon>
        <taxon>Viridiplantae</taxon>
        <taxon>Streptophyta</taxon>
        <taxon>Embryophyta</taxon>
        <taxon>Tracheophyta</taxon>
        <taxon>Spermatophyta</taxon>
        <taxon>Magnoliopsida</taxon>
        <taxon>eudicotyledons</taxon>
        <taxon>Gunneridae</taxon>
        <taxon>Pentapetalae</taxon>
        <taxon>asterids</taxon>
        <taxon>Ericales</taxon>
        <taxon>Theaceae</taxon>
        <taxon>Camellia</taxon>
    </lineage>
</organism>
<dbReference type="EMBL" id="SDRB02012918">
    <property type="protein sequence ID" value="THF96415.1"/>
    <property type="molecule type" value="Genomic_DNA"/>
</dbReference>
<evidence type="ECO:0000313" key="4">
    <source>
        <dbReference type="Proteomes" id="UP000306102"/>
    </source>
</evidence>
<sequence length="205" mass="23289">MDRLPNASLGELFRCGSRLLKVLDLGGIPLETIPDEVFKLIHLKYLSLRGTKVKMVPKLIGKLENLETLDLENTYVIELPDEILRLKKLRHLLLFSYKSRSFYIEFRDFHGFKAPSQIGSLQSLQALSKIDVDQRSGCGISIVKELGRLTQLRTLTIKNLRREDGATLLSSIENLSNLRKLFVATTKDDELLDLQSLSPIPPFLQ</sequence>
<dbReference type="InterPro" id="IPR032675">
    <property type="entry name" value="LRR_dom_sf"/>
</dbReference>
<gene>
    <name evidence="3" type="ORF">TEA_015441</name>
</gene>
<evidence type="ECO:0000259" key="2">
    <source>
        <dbReference type="Pfam" id="PF23598"/>
    </source>
</evidence>
<comment type="caution">
    <text evidence="3">The sequence shown here is derived from an EMBL/GenBank/DDBJ whole genome shotgun (WGS) entry which is preliminary data.</text>
</comment>
<proteinExistence type="predicted"/>
<dbReference type="PANTHER" id="PTHR47186">
    <property type="entry name" value="LEUCINE-RICH REPEAT-CONTAINING PROTEIN 57"/>
    <property type="match status" value="1"/>
</dbReference>
<keyword evidence="1" id="KW-0677">Repeat</keyword>
<evidence type="ECO:0000313" key="3">
    <source>
        <dbReference type="EMBL" id="THF96415.1"/>
    </source>
</evidence>
<reference evidence="3 4" key="1">
    <citation type="journal article" date="2018" name="Proc. Natl. Acad. Sci. U.S.A.">
        <title>Draft genome sequence of Camellia sinensis var. sinensis provides insights into the evolution of the tea genome and tea quality.</title>
        <authorList>
            <person name="Wei C."/>
            <person name="Yang H."/>
            <person name="Wang S."/>
            <person name="Zhao J."/>
            <person name="Liu C."/>
            <person name="Gao L."/>
            <person name="Xia E."/>
            <person name="Lu Y."/>
            <person name="Tai Y."/>
            <person name="She G."/>
            <person name="Sun J."/>
            <person name="Cao H."/>
            <person name="Tong W."/>
            <person name="Gao Q."/>
            <person name="Li Y."/>
            <person name="Deng W."/>
            <person name="Jiang X."/>
            <person name="Wang W."/>
            <person name="Chen Q."/>
            <person name="Zhang S."/>
            <person name="Li H."/>
            <person name="Wu J."/>
            <person name="Wang P."/>
            <person name="Li P."/>
            <person name="Shi C."/>
            <person name="Zheng F."/>
            <person name="Jian J."/>
            <person name="Huang B."/>
            <person name="Shan D."/>
            <person name="Shi M."/>
            <person name="Fang C."/>
            <person name="Yue Y."/>
            <person name="Li F."/>
            <person name="Li D."/>
            <person name="Wei S."/>
            <person name="Han B."/>
            <person name="Jiang C."/>
            <person name="Yin Y."/>
            <person name="Xia T."/>
            <person name="Zhang Z."/>
            <person name="Bennetzen J.L."/>
            <person name="Zhao S."/>
            <person name="Wan X."/>
        </authorList>
    </citation>
    <scope>NUCLEOTIDE SEQUENCE [LARGE SCALE GENOMIC DNA]</scope>
    <source>
        <strain evidence="4">cv. Shuchazao</strain>
        <tissue evidence="3">Leaf</tissue>
    </source>
</reference>
<dbReference type="Proteomes" id="UP000306102">
    <property type="component" value="Unassembled WGS sequence"/>
</dbReference>
<accession>A0A4S4D588</accession>
<dbReference type="SUPFAM" id="SSF52047">
    <property type="entry name" value="RNI-like"/>
    <property type="match status" value="1"/>
</dbReference>
<dbReference type="Pfam" id="PF23598">
    <property type="entry name" value="LRR_14"/>
    <property type="match status" value="1"/>
</dbReference>